<dbReference type="PROSITE" id="PS50011">
    <property type="entry name" value="PROTEIN_KINASE_DOM"/>
    <property type="match status" value="1"/>
</dbReference>
<dbReference type="Proteomes" id="UP000549394">
    <property type="component" value="Unassembled WGS sequence"/>
</dbReference>
<evidence type="ECO:0000256" key="5">
    <source>
        <dbReference type="ARBA" id="ARBA00022840"/>
    </source>
</evidence>
<keyword evidence="1 7" id="KW-0723">Serine/threonine-protein kinase</keyword>
<evidence type="ECO:0000256" key="6">
    <source>
        <dbReference type="PROSITE-ProRule" id="PRU10141"/>
    </source>
</evidence>
<dbReference type="PROSITE" id="PS00107">
    <property type="entry name" value="PROTEIN_KINASE_ATP"/>
    <property type="match status" value="1"/>
</dbReference>
<evidence type="ECO:0000259" key="9">
    <source>
        <dbReference type="PROSITE" id="PS50011"/>
    </source>
</evidence>
<evidence type="ECO:0000256" key="3">
    <source>
        <dbReference type="ARBA" id="ARBA00022741"/>
    </source>
</evidence>
<evidence type="ECO:0000256" key="4">
    <source>
        <dbReference type="ARBA" id="ARBA00022777"/>
    </source>
</evidence>
<dbReference type="EMBL" id="CAJFCJ010000002">
    <property type="protein sequence ID" value="CAD5112188.1"/>
    <property type="molecule type" value="Genomic_DNA"/>
</dbReference>
<dbReference type="InterPro" id="IPR008271">
    <property type="entry name" value="Ser/Thr_kinase_AS"/>
</dbReference>
<dbReference type="Gene3D" id="1.10.510.10">
    <property type="entry name" value="Transferase(Phosphotransferase) domain 1"/>
    <property type="match status" value="1"/>
</dbReference>
<dbReference type="OrthoDB" id="40902at2759"/>
<evidence type="ECO:0000256" key="1">
    <source>
        <dbReference type="ARBA" id="ARBA00022527"/>
    </source>
</evidence>
<gene>
    <name evidence="10" type="ORF">DGYR_LOCUS1377</name>
</gene>
<feature type="domain" description="Protein kinase" evidence="9">
    <location>
        <begin position="60"/>
        <end position="314"/>
    </location>
</feature>
<feature type="compositionally biased region" description="Basic and acidic residues" evidence="8">
    <location>
        <begin position="356"/>
        <end position="381"/>
    </location>
</feature>
<evidence type="ECO:0000313" key="10">
    <source>
        <dbReference type="EMBL" id="CAD5112188.1"/>
    </source>
</evidence>
<dbReference type="InterPro" id="IPR011009">
    <property type="entry name" value="Kinase-like_dom_sf"/>
</dbReference>
<dbReference type="InterPro" id="IPR017441">
    <property type="entry name" value="Protein_kinase_ATP_BS"/>
</dbReference>
<dbReference type="CDD" id="cd14087">
    <property type="entry name" value="STKc_PSKH1"/>
    <property type="match status" value="1"/>
</dbReference>
<keyword evidence="3 6" id="KW-0547">Nucleotide-binding</keyword>
<dbReference type="GO" id="GO:0005524">
    <property type="term" value="F:ATP binding"/>
    <property type="evidence" value="ECO:0007669"/>
    <property type="project" value="UniProtKB-UniRule"/>
</dbReference>
<evidence type="ECO:0000256" key="7">
    <source>
        <dbReference type="RuleBase" id="RU000304"/>
    </source>
</evidence>
<evidence type="ECO:0000256" key="8">
    <source>
        <dbReference type="SAM" id="MobiDB-lite"/>
    </source>
</evidence>
<organism evidence="10 11">
    <name type="scientific">Dimorphilus gyrociliatus</name>
    <dbReference type="NCBI Taxonomy" id="2664684"/>
    <lineage>
        <taxon>Eukaryota</taxon>
        <taxon>Metazoa</taxon>
        <taxon>Spiralia</taxon>
        <taxon>Lophotrochozoa</taxon>
        <taxon>Annelida</taxon>
        <taxon>Polychaeta</taxon>
        <taxon>Polychaeta incertae sedis</taxon>
        <taxon>Dinophilidae</taxon>
        <taxon>Dimorphilus</taxon>
    </lineage>
</organism>
<reference evidence="10 11" key="1">
    <citation type="submission" date="2020-08" db="EMBL/GenBank/DDBJ databases">
        <authorList>
            <person name="Hejnol A."/>
        </authorList>
    </citation>
    <scope>NUCLEOTIDE SEQUENCE [LARGE SCALE GENOMIC DNA]</scope>
</reference>
<dbReference type="PROSITE" id="PS00108">
    <property type="entry name" value="PROTEIN_KINASE_ST"/>
    <property type="match status" value="1"/>
</dbReference>
<sequence>MGCWRSKLEPQGRKSKEIEEIYKVNKKEGKEKEAEKKEPSPVAPRGKIKVKFDQRVTAKYDIKALIGKGSFSRVVRVEHRITKQPYAIKMLDRVRGKEVFESELQVLRRVSHQYIIQLIEVFESTSKVYMVMELATGGELFDRIIAKGSFTETDATRVLYMVLDGVKYLHSLGITHRDLKPENLLYYHPGSDSKILITDFGLSSTRKSADSHMDTTCGTSEYIAPEVLAKQPYTSQVDMWAVGVIGYILLSGTMPFDDDNKSRLYKTILKGKYSYKSEYWKDVSEEAKDFIDNLLLVDPNIRMTASQALKHSWIMSKAATASNKNLHRTISQNLLRRQSTRSSLKSATSRQSAKSLRSEHRHVLPEEIDALHRDPQIRAEIRSLSSRTNTPAKSPASSSS</sequence>
<keyword evidence="5 6" id="KW-0067">ATP-binding</keyword>
<dbReference type="AlphaFoldDB" id="A0A7I8V775"/>
<feature type="binding site" evidence="6">
    <location>
        <position position="89"/>
    </location>
    <ligand>
        <name>ATP</name>
        <dbReference type="ChEBI" id="CHEBI:30616"/>
    </ligand>
</feature>
<comment type="similarity">
    <text evidence="7">Belongs to the protein kinase superfamily.</text>
</comment>
<evidence type="ECO:0000256" key="2">
    <source>
        <dbReference type="ARBA" id="ARBA00022679"/>
    </source>
</evidence>
<evidence type="ECO:0000313" key="11">
    <source>
        <dbReference type="Proteomes" id="UP000549394"/>
    </source>
</evidence>
<keyword evidence="11" id="KW-1185">Reference proteome</keyword>
<dbReference type="Pfam" id="PF00069">
    <property type="entry name" value="Pkinase"/>
    <property type="match status" value="1"/>
</dbReference>
<keyword evidence="4" id="KW-0418">Kinase</keyword>
<dbReference type="SMART" id="SM00220">
    <property type="entry name" value="S_TKc"/>
    <property type="match status" value="1"/>
</dbReference>
<dbReference type="SUPFAM" id="SSF56112">
    <property type="entry name" value="Protein kinase-like (PK-like)"/>
    <property type="match status" value="1"/>
</dbReference>
<dbReference type="PANTHER" id="PTHR24347">
    <property type="entry name" value="SERINE/THREONINE-PROTEIN KINASE"/>
    <property type="match status" value="1"/>
</dbReference>
<feature type="region of interest" description="Disordered" evidence="8">
    <location>
        <begin position="337"/>
        <end position="400"/>
    </location>
</feature>
<protein>
    <submittedName>
        <fullName evidence="10">DgyrCDS1421</fullName>
    </submittedName>
</protein>
<keyword evidence="2" id="KW-0808">Transferase</keyword>
<proteinExistence type="inferred from homology"/>
<dbReference type="InterPro" id="IPR000719">
    <property type="entry name" value="Prot_kinase_dom"/>
</dbReference>
<feature type="compositionally biased region" description="Polar residues" evidence="8">
    <location>
        <begin position="337"/>
        <end position="355"/>
    </location>
</feature>
<feature type="compositionally biased region" description="Polar residues" evidence="8">
    <location>
        <begin position="383"/>
        <end position="400"/>
    </location>
</feature>
<accession>A0A7I8V775</accession>
<name>A0A7I8V775_9ANNE</name>
<dbReference type="FunFam" id="1.10.510.10:FF:000026">
    <property type="entry name" value="Calcium/calmodulin-dependent protein kinase type 1"/>
    <property type="match status" value="1"/>
</dbReference>
<comment type="caution">
    <text evidence="10">The sequence shown here is derived from an EMBL/GenBank/DDBJ whole genome shotgun (WGS) entry which is preliminary data.</text>
</comment>
<dbReference type="GO" id="GO:0004674">
    <property type="term" value="F:protein serine/threonine kinase activity"/>
    <property type="evidence" value="ECO:0007669"/>
    <property type="project" value="UniProtKB-KW"/>
</dbReference>